<evidence type="ECO:0000259" key="15">
    <source>
        <dbReference type="PROSITE" id="PS50016"/>
    </source>
</evidence>
<evidence type="ECO:0000313" key="20">
    <source>
        <dbReference type="Proteomes" id="UP000030671"/>
    </source>
</evidence>
<keyword evidence="9" id="KW-0560">Oxidoreductase</keyword>
<comment type="catalytic activity">
    <reaction evidence="12">
        <text>N(6),N(6),N(6)-trimethyl-L-lysyl(4)-[histone H3] + 3 2-oxoglutarate + 3 O2 = L-lysyl(4)-[histone H3] + 3 formaldehyde + 3 succinate + 3 CO2</text>
        <dbReference type="Rhea" id="RHEA:60208"/>
        <dbReference type="Rhea" id="RHEA-COMP:15537"/>
        <dbReference type="Rhea" id="RHEA-COMP:15547"/>
        <dbReference type="ChEBI" id="CHEBI:15379"/>
        <dbReference type="ChEBI" id="CHEBI:16526"/>
        <dbReference type="ChEBI" id="CHEBI:16810"/>
        <dbReference type="ChEBI" id="CHEBI:16842"/>
        <dbReference type="ChEBI" id="CHEBI:29969"/>
        <dbReference type="ChEBI" id="CHEBI:30031"/>
        <dbReference type="ChEBI" id="CHEBI:61961"/>
        <dbReference type="EC" id="1.14.11.67"/>
    </reaction>
</comment>
<dbReference type="InterPro" id="IPR048615">
    <property type="entry name" value="KDM5_C-hel"/>
</dbReference>
<dbReference type="PANTHER" id="PTHR10694">
    <property type="entry name" value="LYSINE-SPECIFIC DEMETHYLASE"/>
    <property type="match status" value="1"/>
</dbReference>
<dbReference type="SMART" id="SM00558">
    <property type="entry name" value="JmjC"/>
    <property type="match status" value="1"/>
</dbReference>
<dbReference type="EMBL" id="KI925456">
    <property type="protein sequence ID" value="ETW83534.1"/>
    <property type="molecule type" value="Genomic_DNA"/>
</dbReference>
<dbReference type="Proteomes" id="UP000030671">
    <property type="component" value="Unassembled WGS sequence"/>
</dbReference>
<evidence type="ECO:0000256" key="11">
    <source>
        <dbReference type="ARBA" id="ARBA00023242"/>
    </source>
</evidence>
<keyword evidence="20" id="KW-1185">Reference proteome</keyword>
<dbReference type="FunFam" id="2.60.120.650:FF:000014">
    <property type="entry name" value="PHD transcription factor (Rum1)"/>
    <property type="match status" value="1"/>
</dbReference>
<dbReference type="InterPro" id="IPR011011">
    <property type="entry name" value="Znf_FYVE_PHD"/>
</dbReference>
<feature type="domain" description="ARID" evidence="16">
    <location>
        <begin position="242"/>
        <end position="333"/>
    </location>
</feature>
<dbReference type="Pfam" id="PF01388">
    <property type="entry name" value="ARID"/>
    <property type="match status" value="1"/>
</dbReference>
<dbReference type="SMART" id="SM00501">
    <property type="entry name" value="BRIGHT"/>
    <property type="match status" value="1"/>
</dbReference>
<feature type="region of interest" description="Disordered" evidence="14">
    <location>
        <begin position="1623"/>
        <end position="1669"/>
    </location>
</feature>
<dbReference type="CDD" id="cd15545">
    <property type="entry name" value="PHD_BAZ2A_like"/>
    <property type="match status" value="1"/>
</dbReference>
<dbReference type="InterPro" id="IPR013083">
    <property type="entry name" value="Znf_RING/FYVE/PHD"/>
</dbReference>
<dbReference type="PANTHER" id="PTHR10694:SF33">
    <property type="entry name" value="LYSINE-SPECIFIC DEMETHYLASE 5"/>
    <property type="match status" value="1"/>
</dbReference>
<comment type="cofactor">
    <cofactor evidence="1">
        <name>Fe(2+)</name>
        <dbReference type="ChEBI" id="CHEBI:29033"/>
    </cofactor>
</comment>
<feature type="compositionally biased region" description="Polar residues" evidence="14">
    <location>
        <begin position="1644"/>
        <end position="1655"/>
    </location>
</feature>
<dbReference type="Pfam" id="PF02928">
    <property type="entry name" value="zf-C5HC2"/>
    <property type="match status" value="1"/>
</dbReference>
<dbReference type="PROSITE" id="PS51011">
    <property type="entry name" value="ARID"/>
    <property type="match status" value="1"/>
</dbReference>
<evidence type="ECO:0000259" key="18">
    <source>
        <dbReference type="PROSITE" id="PS51184"/>
    </source>
</evidence>
<feature type="compositionally biased region" description="Pro residues" evidence="14">
    <location>
        <begin position="1658"/>
        <end position="1669"/>
    </location>
</feature>
<feature type="compositionally biased region" description="Polar residues" evidence="14">
    <location>
        <begin position="56"/>
        <end position="69"/>
    </location>
</feature>
<keyword evidence="5" id="KW-0479">Metal-binding</keyword>
<evidence type="ECO:0000259" key="16">
    <source>
        <dbReference type="PROSITE" id="PS51011"/>
    </source>
</evidence>
<feature type="domain" description="JmjC" evidence="18">
    <location>
        <begin position="594"/>
        <end position="760"/>
    </location>
</feature>
<dbReference type="InterPro" id="IPR013637">
    <property type="entry name" value="Lys_sp_deMease-like_dom"/>
</dbReference>
<keyword evidence="10" id="KW-0408">Iron</keyword>
<feature type="region of interest" description="Disordered" evidence="14">
    <location>
        <begin position="966"/>
        <end position="987"/>
    </location>
</feature>
<dbReference type="Pfam" id="PF08429">
    <property type="entry name" value="PLU-1"/>
    <property type="match status" value="1"/>
</dbReference>
<dbReference type="Pfam" id="PF02373">
    <property type="entry name" value="JmjC"/>
    <property type="match status" value="1"/>
</dbReference>
<feature type="region of interest" description="Disordered" evidence="14">
    <location>
        <begin position="524"/>
        <end position="545"/>
    </location>
</feature>
<dbReference type="InterPro" id="IPR001965">
    <property type="entry name" value="Znf_PHD"/>
</dbReference>
<evidence type="ECO:0000256" key="2">
    <source>
        <dbReference type="ARBA" id="ARBA00004123"/>
    </source>
</evidence>
<dbReference type="Pfam" id="PF02375">
    <property type="entry name" value="JmjN"/>
    <property type="match status" value="1"/>
</dbReference>
<dbReference type="PROSITE" id="PS51184">
    <property type="entry name" value="JMJC"/>
    <property type="match status" value="1"/>
</dbReference>
<dbReference type="OrthoDB" id="1678912at2759"/>
<evidence type="ECO:0000256" key="10">
    <source>
        <dbReference type="ARBA" id="ARBA00023004"/>
    </source>
</evidence>
<evidence type="ECO:0000256" key="5">
    <source>
        <dbReference type="ARBA" id="ARBA00022723"/>
    </source>
</evidence>
<gene>
    <name evidence="19" type="ORF">HETIRDRAFT_314581</name>
</gene>
<dbReference type="Gene3D" id="3.30.40.10">
    <property type="entry name" value="Zinc/RING finger domain, C3HC4 (zinc finger)"/>
    <property type="match status" value="2"/>
</dbReference>
<dbReference type="InterPro" id="IPR036431">
    <property type="entry name" value="ARID_dom_sf"/>
</dbReference>
<dbReference type="FunFam" id="1.10.150.60:FF:000016">
    <property type="entry name" value="Putative Lysine-specific demethylase 5B"/>
    <property type="match status" value="1"/>
</dbReference>
<feature type="non-terminal residue" evidence="19">
    <location>
        <position position="1669"/>
    </location>
</feature>
<dbReference type="GO" id="GO:0006355">
    <property type="term" value="P:regulation of DNA-templated transcription"/>
    <property type="evidence" value="ECO:0007669"/>
    <property type="project" value="TreeGrafter"/>
</dbReference>
<evidence type="ECO:0000256" key="7">
    <source>
        <dbReference type="ARBA" id="ARBA00022771"/>
    </source>
</evidence>
<feature type="region of interest" description="Disordered" evidence="14">
    <location>
        <begin position="360"/>
        <end position="400"/>
    </location>
</feature>
<dbReference type="GO" id="GO:0008270">
    <property type="term" value="F:zinc ion binding"/>
    <property type="evidence" value="ECO:0007669"/>
    <property type="project" value="UniProtKB-KW"/>
</dbReference>
<dbReference type="CDD" id="cd15489">
    <property type="entry name" value="PHD_SF"/>
    <property type="match status" value="1"/>
</dbReference>
<dbReference type="STRING" id="747525.W4KCR6"/>
<evidence type="ECO:0000256" key="6">
    <source>
        <dbReference type="ARBA" id="ARBA00022737"/>
    </source>
</evidence>
<evidence type="ECO:0000256" key="3">
    <source>
        <dbReference type="ARBA" id="ARBA00006801"/>
    </source>
</evidence>
<dbReference type="Pfam" id="PF00628">
    <property type="entry name" value="PHD"/>
    <property type="match status" value="1"/>
</dbReference>
<evidence type="ECO:0000256" key="12">
    <source>
        <dbReference type="ARBA" id="ARBA00048734"/>
    </source>
</evidence>
<dbReference type="InterPro" id="IPR001606">
    <property type="entry name" value="ARID_dom"/>
</dbReference>
<name>W4KCR6_HETIT</name>
<comment type="subcellular location">
    <subcellularLocation>
        <location evidence="2">Nucleus</location>
    </subcellularLocation>
</comment>
<dbReference type="InterPro" id="IPR003349">
    <property type="entry name" value="JmjN"/>
</dbReference>
<dbReference type="InterPro" id="IPR003347">
    <property type="entry name" value="JmjC_dom"/>
</dbReference>
<dbReference type="InterPro" id="IPR004198">
    <property type="entry name" value="Znf_C5HC2"/>
</dbReference>
<evidence type="ECO:0000259" key="17">
    <source>
        <dbReference type="PROSITE" id="PS51183"/>
    </source>
</evidence>
<evidence type="ECO:0000256" key="13">
    <source>
        <dbReference type="PROSITE-ProRule" id="PRU00146"/>
    </source>
</evidence>
<evidence type="ECO:0000256" key="14">
    <source>
        <dbReference type="SAM" id="MobiDB-lite"/>
    </source>
</evidence>
<evidence type="ECO:0000256" key="4">
    <source>
        <dbReference type="ARBA" id="ARBA00012902"/>
    </source>
</evidence>
<feature type="compositionally biased region" description="Low complexity" evidence="14">
    <location>
        <begin position="1631"/>
        <end position="1643"/>
    </location>
</feature>
<feature type="compositionally biased region" description="Low complexity" evidence="14">
    <location>
        <begin position="86"/>
        <end position="98"/>
    </location>
</feature>
<dbReference type="InParanoid" id="W4KCR6"/>
<reference evidence="19 20" key="1">
    <citation type="journal article" date="2012" name="New Phytol.">
        <title>Insight into trade-off between wood decay and parasitism from the genome of a fungal forest pathogen.</title>
        <authorList>
            <person name="Olson A."/>
            <person name="Aerts A."/>
            <person name="Asiegbu F."/>
            <person name="Belbahri L."/>
            <person name="Bouzid O."/>
            <person name="Broberg A."/>
            <person name="Canback B."/>
            <person name="Coutinho P.M."/>
            <person name="Cullen D."/>
            <person name="Dalman K."/>
            <person name="Deflorio G."/>
            <person name="van Diepen L.T."/>
            <person name="Dunand C."/>
            <person name="Duplessis S."/>
            <person name="Durling M."/>
            <person name="Gonthier P."/>
            <person name="Grimwood J."/>
            <person name="Fossdal C.G."/>
            <person name="Hansson D."/>
            <person name="Henrissat B."/>
            <person name="Hietala A."/>
            <person name="Himmelstrand K."/>
            <person name="Hoffmeister D."/>
            <person name="Hogberg N."/>
            <person name="James T.Y."/>
            <person name="Karlsson M."/>
            <person name="Kohler A."/>
            <person name="Kues U."/>
            <person name="Lee Y.H."/>
            <person name="Lin Y.C."/>
            <person name="Lind M."/>
            <person name="Lindquist E."/>
            <person name="Lombard V."/>
            <person name="Lucas S."/>
            <person name="Lunden K."/>
            <person name="Morin E."/>
            <person name="Murat C."/>
            <person name="Park J."/>
            <person name="Raffaello T."/>
            <person name="Rouze P."/>
            <person name="Salamov A."/>
            <person name="Schmutz J."/>
            <person name="Solheim H."/>
            <person name="Stahlberg J."/>
            <person name="Velez H."/>
            <person name="de Vries R.P."/>
            <person name="Wiebenga A."/>
            <person name="Woodward S."/>
            <person name="Yakovlev I."/>
            <person name="Garbelotto M."/>
            <person name="Martin F."/>
            <person name="Grigoriev I.V."/>
            <person name="Stenlid J."/>
        </authorList>
    </citation>
    <scope>NUCLEOTIDE SEQUENCE [LARGE SCALE GENOMIC DNA]</scope>
    <source>
        <strain evidence="19 20">TC 32-1</strain>
    </source>
</reference>
<dbReference type="PROSITE" id="PS50016">
    <property type="entry name" value="ZF_PHD_2"/>
    <property type="match status" value="1"/>
</dbReference>
<dbReference type="PROSITE" id="PS51183">
    <property type="entry name" value="JMJN"/>
    <property type="match status" value="1"/>
</dbReference>
<evidence type="ECO:0000313" key="19">
    <source>
        <dbReference type="EMBL" id="ETW83534.1"/>
    </source>
</evidence>
<keyword evidence="11" id="KW-0539">Nucleus</keyword>
<dbReference type="HOGENOM" id="CLU_000991_5_2_1"/>
<evidence type="ECO:0000256" key="1">
    <source>
        <dbReference type="ARBA" id="ARBA00001954"/>
    </source>
</evidence>
<dbReference type="RefSeq" id="XP_009543315.1">
    <property type="nucleotide sequence ID" value="XM_009545020.1"/>
</dbReference>
<dbReference type="KEGG" id="hir:HETIRDRAFT_314581"/>
<comment type="similarity">
    <text evidence="3">Belongs to the JARID1 histone demethylase family.</text>
</comment>
<dbReference type="GO" id="GO:0005634">
    <property type="term" value="C:nucleus"/>
    <property type="evidence" value="ECO:0007669"/>
    <property type="project" value="UniProtKB-SubCell"/>
</dbReference>
<feature type="compositionally biased region" description="Basic and acidic residues" evidence="14">
    <location>
        <begin position="524"/>
        <end position="538"/>
    </location>
</feature>
<dbReference type="Pfam" id="PF21323">
    <property type="entry name" value="KDM5_C-hel"/>
    <property type="match status" value="1"/>
</dbReference>
<evidence type="ECO:0000256" key="9">
    <source>
        <dbReference type="ARBA" id="ARBA00023002"/>
    </source>
</evidence>
<protein>
    <recommendedName>
        <fullName evidence="4">[histone H3]-trimethyl-L-lysine(4) demethylase</fullName>
        <ecNumber evidence="4">1.14.11.67</ecNumber>
    </recommendedName>
</protein>
<dbReference type="SMART" id="SM00249">
    <property type="entry name" value="PHD"/>
    <property type="match status" value="3"/>
</dbReference>
<keyword evidence="6" id="KW-0677">Repeat</keyword>
<dbReference type="GeneID" id="20670141"/>
<dbReference type="EC" id="1.14.11.67" evidence="4"/>
<dbReference type="SMART" id="SM01014">
    <property type="entry name" value="ARID"/>
    <property type="match status" value="1"/>
</dbReference>
<dbReference type="Gene3D" id="1.10.150.60">
    <property type="entry name" value="ARID DNA-binding domain"/>
    <property type="match status" value="1"/>
</dbReference>
<feature type="domain" description="JmjN" evidence="17">
    <location>
        <begin position="177"/>
        <end position="218"/>
    </location>
</feature>
<feature type="region of interest" description="Disordered" evidence="14">
    <location>
        <begin position="1"/>
        <end position="176"/>
    </location>
</feature>
<dbReference type="Gene3D" id="2.60.120.650">
    <property type="entry name" value="Cupin"/>
    <property type="match status" value="1"/>
</dbReference>
<dbReference type="SMART" id="SM00545">
    <property type="entry name" value="JmjN"/>
    <property type="match status" value="1"/>
</dbReference>
<dbReference type="GO" id="GO:0000785">
    <property type="term" value="C:chromatin"/>
    <property type="evidence" value="ECO:0007669"/>
    <property type="project" value="TreeGrafter"/>
</dbReference>
<dbReference type="GO" id="GO:0003677">
    <property type="term" value="F:DNA binding"/>
    <property type="evidence" value="ECO:0007669"/>
    <property type="project" value="InterPro"/>
</dbReference>
<dbReference type="eggNOG" id="KOG1246">
    <property type="taxonomic scope" value="Eukaryota"/>
</dbReference>
<organism evidence="19 20">
    <name type="scientific">Heterobasidion irregulare (strain TC 32-1)</name>
    <dbReference type="NCBI Taxonomy" id="747525"/>
    <lineage>
        <taxon>Eukaryota</taxon>
        <taxon>Fungi</taxon>
        <taxon>Dikarya</taxon>
        <taxon>Basidiomycota</taxon>
        <taxon>Agaricomycotina</taxon>
        <taxon>Agaricomycetes</taxon>
        <taxon>Russulales</taxon>
        <taxon>Bondarzewiaceae</taxon>
        <taxon>Heterobasidion</taxon>
        <taxon>Heterobasidion annosum species complex</taxon>
    </lineage>
</organism>
<dbReference type="SUPFAM" id="SSF51197">
    <property type="entry name" value="Clavaminate synthase-like"/>
    <property type="match status" value="1"/>
</dbReference>
<feature type="domain" description="PHD-type" evidence="15">
    <location>
        <begin position="443"/>
        <end position="493"/>
    </location>
</feature>
<dbReference type="GO" id="GO:0034647">
    <property type="term" value="F:histone H3K4me/H3K4me2/H3K4me3 demethylase activity"/>
    <property type="evidence" value="ECO:0007669"/>
    <property type="project" value="UniProtKB-EC"/>
</dbReference>
<feature type="compositionally biased region" description="Polar residues" evidence="14">
    <location>
        <begin position="360"/>
        <end position="371"/>
    </location>
</feature>
<proteinExistence type="inferred from homology"/>
<keyword evidence="8" id="KW-0862">Zinc</keyword>
<dbReference type="SUPFAM" id="SSF46774">
    <property type="entry name" value="ARID-like"/>
    <property type="match status" value="1"/>
</dbReference>
<dbReference type="FunCoup" id="W4KCR6">
    <property type="interactions" value="488"/>
</dbReference>
<accession>W4KCR6</accession>
<dbReference type="InterPro" id="IPR019787">
    <property type="entry name" value="Znf_PHD-finger"/>
</dbReference>
<evidence type="ECO:0000256" key="8">
    <source>
        <dbReference type="ARBA" id="ARBA00022833"/>
    </source>
</evidence>
<keyword evidence="7 13" id="KW-0863">Zinc-finger</keyword>
<dbReference type="SUPFAM" id="SSF57903">
    <property type="entry name" value="FYVE/PHD zinc finger"/>
    <property type="match status" value="2"/>
</dbReference>
<sequence>MPKSPSVRTPRTTTTPARNAKSPRGAVHSPTRSSGGPSTLLPRALPDPDALPLPPSTLNKPTPTFTSCLSIPVQGAKPISRPDPPATATGPTPASATSRRAPRKSKTDALAALQTHAQSSEEPDDTDPDAAPAQGHPCPDPAPIPVAPALDFAGVRTSSPRDVPPTPTPRPFGLEDCPTYYPTQEDFRDPMAYVRKISEQAKEYGMCKVVPPPGWKMPFVTDTENFRFTTRLQRLNNIEASSRAKMNYLEQLYRFHQQQGNTRVAVPTINNKPLDVWRLRKEVHALGGFNEVNKARKWADLGRLLGYGGVPGLSTQMRWSYIRVIHPYEEFCERVRASPALASLTIAARDPQLRTHVNTQMVSKQAATSATPAAGTRSAPPSSPLTESSSPLSEPPDDNDYAAAKREQASRAYPFLRVISACACSDGLRRSYRQGQKIGRGRLQPCEICHKNDRGEEMLLCDGCDCGFHMFCLDPPLASVPKGQWFCHTCLFGTGGDFGFDEGEEHSLSSFQARDREFRKRWFEDHPPAQRPDEKDPTTSRLGGVSVSEHDVENEFWRLVESPTDTVEIEYGADVHSTTHGSAMPTLETHPLDPYSKDPWNLNNISILSDSLLRYIKSDISGMTVPWTYVGMVFSTFCWHNEDHYTYSINYMHWGETKTWYGIPGEDAEKFEAAIRREAPDLFEAQPDLLFQLVTLMNPKRLTDAGVRVYACNQRAGEFVITYPKAYHAGFNHGLNFNEAVNFALPDWLPYGRQCVQRYREHRKLPVFSHDELLVTITQQSQSIATAIWLNDSLKEMTDREMEDRRKARALNMGESLIEADQIEEQYQCKVCNVFCYLSQVTCACNKSIVCVEHAGMLCSCAMKRRVLRTRFSDTQLLETQAAVAERAAIPGNWQAKFDKVLKESARPPLRALRALLAEGDRIGYSLSELHDMRKCVNRANEWLDAANGFIVRKQSRKRSKRARLRMVRGEGSASSLQGLDDPGERPDRGLDELYEMLKEVEDLGFDCPEIGVLKERAAKAEEMKERARTLLAASPTEEERSVHLQECQRLLMEGSSNNVYLDELTDLDKLVAREQLLDELEHDVDDTVMTLEEASQYLVRARACDLPLDNKHLKKLEARQRAGQTWDERARHVLSQPYKTIEELDEFGDMDATVPIDPTILDRIGTARLKAKEFEKQAQTWLVPEPGAAKPRVQDVLRLVTRAEKDFSIPAVRELKRMTDFALDLESRCDQVLKNTYEHQEDEDIFVIMLKWVDYAKQHLDIFSLPKFEKLDQQLTQHYRWIESLPWYCADHREAHGKQLFDDVMESTKPEDDHPPDDEFFTCICNDAVRPPAPGTVSDAVQCDHCYARFHGQCARSGGSCPFCDHHHWNGSIHKERSWHFYYMPTILMYAPEITKNYSEDWKQLEVIVHRVDRLAAVIGQFLSFASQPGNQRREYISQVRHFMRKLFKIQFAVSPNPEVSFGLDLAGLHRIVAGQPQAVRTKKRRRPKFQFGQDIDQDWLDGTRCICRGRTPYLLNYPTVTCELCSKVYHGGCVFFPIDFAPYAENRFICPLCCLRKNRRYEYAELRVKDISECYTPDMETYVDTAKMLDMFSKDIIYKTLRPPYTQTLFVELIRFTAGQPDSVPANGTPSHPSTSSPTTPAQTNGFSHSSRTPHGPLPLPPPAPPP</sequence>